<organism evidence="3 4">
    <name type="scientific">Nannocystis punicea</name>
    <dbReference type="NCBI Taxonomy" id="2995304"/>
    <lineage>
        <taxon>Bacteria</taxon>
        <taxon>Pseudomonadati</taxon>
        <taxon>Myxococcota</taxon>
        <taxon>Polyangia</taxon>
        <taxon>Nannocystales</taxon>
        <taxon>Nannocystaceae</taxon>
        <taxon>Nannocystis</taxon>
    </lineage>
</organism>
<dbReference type="Proteomes" id="UP001164459">
    <property type="component" value="Chromosome"/>
</dbReference>
<gene>
    <name evidence="3" type="ORF">O0S08_07720</name>
</gene>
<dbReference type="RefSeq" id="WP_269038379.1">
    <property type="nucleotide sequence ID" value="NZ_CP114040.1"/>
</dbReference>
<evidence type="ECO:0000256" key="2">
    <source>
        <dbReference type="SAM" id="MobiDB-lite"/>
    </source>
</evidence>
<feature type="coiled-coil region" evidence="1">
    <location>
        <begin position="34"/>
        <end position="99"/>
    </location>
</feature>
<keyword evidence="1" id="KW-0175">Coiled coil</keyword>
<feature type="compositionally biased region" description="Gly residues" evidence="2">
    <location>
        <begin position="597"/>
        <end position="606"/>
    </location>
</feature>
<proteinExistence type="predicted"/>
<evidence type="ECO:0000313" key="3">
    <source>
        <dbReference type="EMBL" id="WAS96037.1"/>
    </source>
</evidence>
<protein>
    <submittedName>
        <fullName evidence="3">Uncharacterized protein</fullName>
    </submittedName>
</protein>
<evidence type="ECO:0000313" key="4">
    <source>
        <dbReference type="Proteomes" id="UP001164459"/>
    </source>
</evidence>
<feature type="region of interest" description="Disordered" evidence="2">
    <location>
        <begin position="576"/>
        <end position="611"/>
    </location>
</feature>
<feature type="region of interest" description="Disordered" evidence="2">
    <location>
        <begin position="289"/>
        <end position="348"/>
    </location>
</feature>
<name>A0ABY7H9W0_9BACT</name>
<dbReference type="EMBL" id="CP114040">
    <property type="protein sequence ID" value="WAS96037.1"/>
    <property type="molecule type" value="Genomic_DNA"/>
</dbReference>
<keyword evidence="4" id="KW-1185">Reference proteome</keyword>
<reference evidence="3" key="1">
    <citation type="submission" date="2022-11" db="EMBL/GenBank/DDBJ databases">
        <title>Minimal conservation of predation-associated metabolite biosynthetic gene clusters underscores biosynthetic potential of Myxococcota including descriptions for ten novel species: Archangium lansinium sp. nov., Myxococcus landrumus sp. nov., Nannocystis bai.</title>
        <authorList>
            <person name="Ahearne A."/>
            <person name="Stevens C."/>
            <person name="Dowd S."/>
        </authorList>
    </citation>
    <scope>NUCLEOTIDE SEQUENCE</scope>
    <source>
        <strain evidence="3">Fl3</strain>
    </source>
</reference>
<feature type="coiled-coil region" evidence="1">
    <location>
        <begin position="411"/>
        <end position="452"/>
    </location>
</feature>
<feature type="compositionally biased region" description="Basic and acidic residues" evidence="2">
    <location>
        <begin position="292"/>
        <end position="312"/>
    </location>
</feature>
<feature type="compositionally biased region" description="Gly residues" evidence="2">
    <location>
        <begin position="576"/>
        <end position="585"/>
    </location>
</feature>
<sequence length="672" mass="70990">MLNNDPHADLPNQSGPGDFPLAYVREIELARAAIEHLNKATEATDDAVRKLERAQVEANAVTKAFGARSEEAADATKRLKAAQEAAAQAADANAKATNDARKAVDAAAKATNNLSPELGKLRDGFEESSKAAERAAKSLLDVERGEDAVREKAKSVLGGAKDLAGMAVDVFKWAAEHNSEVGAGFERLQQSAVELGETLLEGAIARGMANIAHSLAEGAERLTEWFGGMRDYAAELGAYTKAHADALPWLTDVARQTMLTAEAQAILNEQLRVSRIIREEQAQKEGVLAGLAERDRREREARKRDYDGRQKSSDAAAAAAEEAAASRRGRGRSRAPAEDLTASPVSRDYVGPEEVSVEADVYEREVALREKRIEVMGRELEALEARGIAESEQIDFILYNVEIESETALAREALIDQRIAAEERLARWQIQNAQTFEQREKAQTRLEQIEHQKRLVGLKKTADVEEKEQEKRKKTMQVVSGAVTALGEGMADALERMAQGEKGAIASMLSELLKGVAKKHAILALGEAALAIGAAASYRYAAAAQHGTAAALHIGVAAAAAGGAIAAGAIAESRGAGGGGGGGSSGQSALNTAQSSGGSGGGGGGDEGLEAQDVPISHEQLRRGDASSGGTGGAKIVINNPHIYGAGGLKEFAATLRTEIERQDRGGRKPRL</sequence>
<accession>A0ABY7H9W0</accession>
<evidence type="ECO:0000256" key="1">
    <source>
        <dbReference type="SAM" id="Coils"/>
    </source>
</evidence>